<sequence length="466" mass="52135">MVSGCTKNLTIAMSEGAKFCVQQLNDAGFEAWVVGGSVRDAILGKEPYDFDIATSALPQQTEKLFQGAGLTTFNQGAKHGTIGVVVPKENDPDAAETIEITTYRVEGKYTDGRHPDSVEFVTSIEEDLERRDFTMNAIAYHPDKGIVDPFGGIADIEAKIIRCVGDPKRRFKEDGLRMLRACRFKSQLGFEIEQETWAEAVRQKAGILFLSSERVTSEITKLLQGEFVLDALIECPDVIETAVPEITACRGFDQHTKYHAFDVWVHTAHVVSHVKNTPLLRWTALCHDFGKPSTFFIGENGQGHFYGHAVQGKQIAKNVMSRVNLSGAMKQQLVMLVERHNDTLSPERASVIKTIRLMEGNVWLFRQLLSLKRADSLGHATQYTGQVDTYDQIEALLDKMIEEGCVFNVKDLAIDGRDLIEIGVPEGPRIKERLNVALEWVQNSVCKNEHDELLEQMKKNLEKQGL</sequence>
<evidence type="ECO:0000256" key="3">
    <source>
        <dbReference type="ARBA" id="ARBA00022694"/>
    </source>
</evidence>
<dbReference type="InterPro" id="IPR043519">
    <property type="entry name" value="NT_sf"/>
</dbReference>
<dbReference type="InterPro" id="IPR050264">
    <property type="entry name" value="Bact_CCA-adding_enz_type3_sf"/>
</dbReference>
<reference evidence="12" key="1">
    <citation type="submission" date="2023-07" db="EMBL/GenBank/DDBJ databases">
        <title>Between Cages and Wild: Unraveling the Impact of Captivity on Animal Microbiomes and Antimicrobial Resistance.</title>
        <authorList>
            <person name="Schmartz G.P."/>
            <person name="Rehner J."/>
            <person name="Schuff M.J."/>
            <person name="Becker S.L."/>
            <person name="Kravczyk M."/>
            <person name="Gurevich A."/>
            <person name="Francke R."/>
            <person name="Mueller R."/>
            <person name="Keller V."/>
            <person name="Keller A."/>
        </authorList>
    </citation>
    <scope>NUCLEOTIDE SEQUENCE</scope>
    <source>
        <strain evidence="12">S12M_St_49</strain>
    </source>
</reference>
<dbReference type="EMBL" id="JAUMVS010000003">
    <property type="protein sequence ID" value="MDO4841147.1"/>
    <property type="molecule type" value="Genomic_DNA"/>
</dbReference>
<dbReference type="PANTHER" id="PTHR46173">
    <property type="entry name" value="CCA TRNA NUCLEOTIDYLTRANSFERASE 1, MITOCHONDRIAL"/>
    <property type="match status" value="1"/>
</dbReference>
<dbReference type="GO" id="GO:0046872">
    <property type="term" value="F:metal ion binding"/>
    <property type="evidence" value="ECO:0007669"/>
    <property type="project" value="UniProtKB-KW"/>
</dbReference>
<evidence type="ECO:0000259" key="9">
    <source>
        <dbReference type="Pfam" id="PF01743"/>
    </source>
</evidence>
<feature type="domain" description="HD" evidence="10">
    <location>
        <begin position="258"/>
        <end position="347"/>
    </location>
</feature>
<comment type="caution">
    <text evidence="12">The sequence shown here is derived from an EMBL/GenBank/DDBJ whole genome shotgun (WGS) entry which is preliminary data.</text>
</comment>
<evidence type="ECO:0000256" key="1">
    <source>
        <dbReference type="ARBA" id="ARBA00001946"/>
    </source>
</evidence>
<dbReference type="Pfam" id="PF12627">
    <property type="entry name" value="PolyA_pol_RNAbd"/>
    <property type="match status" value="1"/>
</dbReference>
<evidence type="ECO:0000256" key="7">
    <source>
        <dbReference type="ARBA" id="ARBA00022842"/>
    </source>
</evidence>
<gene>
    <name evidence="12" type="ORF">Q3982_00515</name>
</gene>
<dbReference type="InterPro" id="IPR032828">
    <property type="entry name" value="PolyA_RNA-bd"/>
</dbReference>
<feature type="domain" description="tRNA nucleotidyltransferase/poly(A) polymerase RNA and SrmB- binding" evidence="11">
    <location>
        <begin position="189"/>
        <end position="227"/>
    </location>
</feature>
<dbReference type="InterPro" id="IPR002646">
    <property type="entry name" value="PolA_pol_head_dom"/>
</dbReference>
<dbReference type="InterPro" id="IPR006674">
    <property type="entry name" value="HD_domain"/>
</dbReference>
<evidence type="ECO:0000259" key="10">
    <source>
        <dbReference type="Pfam" id="PF01966"/>
    </source>
</evidence>
<evidence type="ECO:0000313" key="13">
    <source>
        <dbReference type="Proteomes" id="UP001168575"/>
    </source>
</evidence>
<evidence type="ECO:0000256" key="2">
    <source>
        <dbReference type="ARBA" id="ARBA00022679"/>
    </source>
</evidence>
<proteinExistence type="inferred from homology"/>
<keyword evidence="3" id="KW-0819">tRNA processing</keyword>
<keyword evidence="13" id="KW-1185">Reference proteome</keyword>
<dbReference type="GO" id="GO:0000049">
    <property type="term" value="F:tRNA binding"/>
    <property type="evidence" value="ECO:0007669"/>
    <property type="project" value="TreeGrafter"/>
</dbReference>
<keyword evidence="4" id="KW-0548">Nucleotidyltransferase</keyword>
<keyword evidence="8" id="KW-0694">RNA-binding</keyword>
<accession>A0AA43RG01</accession>
<keyword evidence="6" id="KW-0547">Nucleotide-binding</keyword>
<name>A0AA43RG01_9ACTN</name>
<dbReference type="Pfam" id="PF01743">
    <property type="entry name" value="PolyA_pol"/>
    <property type="match status" value="1"/>
</dbReference>
<evidence type="ECO:0000256" key="5">
    <source>
        <dbReference type="ARBA" id="ARBA00022723"/>
    </source>
</evidence>
<dbReference type="Gene3D" id="1.10.246.80">
    <property type="match status" value="1"/>
</dbReference>
<dbReference type="PANTHER" id="PTHR46173:SF1">
    <property type="entry name" value="CCA TRNA NUCLEOTIDYLTRANSFERASE 1, MITOCHONDRIAL"/>
    <property type="match status" value="1"/>
</dbReference>
<dbReference type="GO" id="GO:0016779">
    <property type="term" value="F:nucleotidyltransferase activity"/>
    <property type="evidence" value="ECO:0007669"/>
    <property type="project" value="UniProtKB-KW"/>
</dbReference>
<dbReference type="SUPFAM" id="SSF81301">
    <property type="entry name" value="Nucleotidyltransferase"/>
    <property type="match status" value="1"/>
</dbReference>
<keyword evidence="7" id="KW-0460">Magnesium</keyword>
<keyword evidence="2 8" id="KW-0808">Transferase</keyword>
<dbReference type="SUPFAM" id="SSF81891">
    <property type="entry name" value="Poly A polymerase C-terminal region-like"/>
    <property type="match status" value="1"/>
</dbReference>
<dbReference type="Pfam" id="PF01966">
    <property type="entry name" value="HD"/>
    <property type="match status" value="1"/>
</dbReference>
<evidence type="ECO:0000256" key="8">
    <source>
        <dbReference type="RuleBase" id="RU003953"/>
    </source>
</evidence>
<evidence type="ECO:0000256" key="6">
    <source>
        <dbReference type="ARBA" id="ARBA00022741"/>
    </source>
</evidence>
<evidence type="ECO:0000313" key="12">
    <source>
        <dbReference type="EMBL" id="MDO4841147.1"/>
    </source>
</evidence>
<dbReference type="InterPro" id="IPR003607">
    <property type="entry name" value="HD/PDEase_dom"/>
</dbReference>
<dbReference type="CDD" id="cd05398">
    <property type="entry name" value="NT_ClassII-CCAase"/>
    <property type="match status" value="1"/>
</dbReference>
<comment type="similarity">
    <text evidence="8">Belongs to the tRNA nucleotidyltransferase/poly(A) polymerase family.</text>
</comment>
<dbReference type="Gene3D" id="1.10.3090.10">
    <property type="entry name" value="cca-adding enzyme, domain 2"/>
    <property type="match status" value="1"/>
</dbReference>
<evidence type="ECO:0000259" key="11">
    <source>
        <dbReference type="Pfam" id="PF12627"/>
    </source>
</evidence>
<protein>
    <submittedName>
        <fullName evidence="12">HD domain-containing protein</fullName>
    </submittedName>
</protein>
<dbReference type="GO" id="GO:0000166">
    <property type="term" value="F:nucleotide binding"/>
    <property type="evidence" value="ECO:0007669"/>
    <property type="project" value="UniProtKB-KW"/>
</dbReference>
<dbReference type="Gene3D" id="3.30.460.10">
    <property type="entry name" value="Beta Polymerase, domain 2"/>
    <property type="match status" value="1"/>
</dbReference>
<comment type="cofactor">
    <cofactor evidence="1">
        <name>Mg(2+)</name>
        <dbReference type="ChEBI" id="CHEBI:18420"/>
    </cofactor>
</comment>
<dbReference type="CDD" id="cd00077">
    <property type="entry name" value="HDc"/>
    <property type="match status" value="1"/>
</dbReference>
<dbReference type="GO" id="GO:0008033">
    <property type="term" value="P:tRNA processing"/>
    <property type="evidence" value="ECO:0007669"/>
    <property type="project" value="UniProtKB-KW"/>
</dbReference>
<dbReference type="AlphaFoldDB" id="A0AA43RG01"/>
<organism evidence="12 13">
    <name type="scientific">Phoenicibacter congonensis</name>
    <dbReference type="NCBI Taxonomy" id="1944646"/>
    <lineage>
        <taxon>Bacteria</taxon>
        <taxon>Bacillati</taxon>
        <taxon>Actinomycetota</taxon>
        <taxon>Coriobacteriia</taxon>
        <taxon>Eggerthellales</taxon>
        <taxon>Eggerthellaceae</taxon>
        <taxon>Phoenicibacter</taxon>
    </lineage>
</organism>
<dbReference type="Proteomes" id="UP001168575">
    <property type="component" value="Unassembled WGS sequence"/>
</dbReference>
<feature type="domain" description="Poly A polymerase head" evidence="9">
    <location>
        <begin position="31"/>
        <end position="162"/>
    </location>
</feature>
<evidence type="ECO:0000256" key="4">
    <source>
        <dbReference type="ARBA" id="ARBA00022695"/>
    </source>
</evidence>
<keyword evidence="5" id="KW-0479">Metal-binding</keyword>